<evidence type="ECO:0000313" key="4">
    <source>
        <dbReference type="Proteomes" id="UP000295536"/>
    </source>
</evidence>
<dbReference type="EMBL" id="VJNC01000013">
    <property type="protein sequence ID" value="TSE20295.1"/>
    <property type="molecule type" value="Genomic_DNA"/>
</dbReference>
<evidence type="ECO:0000313" key="2">
    <source>
        <dbReference type="EMBL" id="TCS98780.1"/>
    </source>
</evidence>
<reference evidence="2 4" key="1">
    <citation type="submission" date="2019-03" db="EMBL/GenBank/DDBJ databases">
        <title>Genomic Encyclopedia of Type Strains, Phase IV (KMG-IV): sequencing the most valuable type-strain genomes for metagenomic binning, comparative biology and taxonomic classification.</title>
        <authorList>
            <person name="Goeker M."/>
        </authorList>
    </citation>
    <scope>NUCLEOTIDE SEQUENCE [LARGE SCALE GENOMIC DNA]</scope>
    <source>
        <strain evidence="2 4">DSM 12034</strain>
    </source>
</reference>
<keyword evidence="5" id="KW-1185">Reference proteome</keyword>
<evidence type="ECO:0000313" key="3">
    <source>
        <dbReference type="EMBL" id="TSE20295.1"/>
    </source>
</evidence>
<evidence type="ECO:0000256" key="1">
    <source>
        <dbReference type="SAM" id="MobiDB-lite"/>
    </source>
</evidence>
<dbReference type="RefSeq" id="WP_132962098.1">
    <property type="nucleotide sequence ID" value="NZ_SMAH01000004.1"/>
</dbReference>
<name>A0A4R3LGV1_9BURK</name>
<organism evidence="2 4">
    <name type="scientific">Tepidimonas ignava</name>
    <dbReference type="NCBI Taxonomy" id="114249"/>
    <lineage>
        <taxon>Bacteria</taxon>
        <taxon>Pseudomonadati</taxon>
        <taxon>Pseudomonadota</taxon>
        <taxon>Betaproteobacteria</taxon>
        <taxon>Burkholderiales</taxon>
        <taxon>Tepidimonas</taxon>
    </lineage>
</organism>
<sequence>MQVLIHRPVWLEQRHLPAGLRLELPEEAARALIAMGSAVALGQAQSEAKPEPQARQTRRKAA</sequence>
<feature type="region of interest" description="Disordered" evidence="1">
    <location>
        <begin position="42"/>
        <end position="62"/>
    </location>
</feature>
<protein>
    <submittedName>
        <fullName evidence="2">Uncharacterized protein</fullName>
    </submittedName>
</protein>
<dbReference type="OrthoDB" id="8909971at2"/>
<gene>
    <name evidence="2" type="ORF">EDC36_104204</name>
    <name evidence="3" type="ORF">Tigna_01926</name>
</gene>
<evidence type="ECO:0000313" key="5">
    <source>
        <dbReference type="Proteomes" id="UP000315577"/>
    </source>
</evidence>
<dbReference type="EMBL" id="SMAH01000004">
    <property type="protein sequence ID" value="TCS98780.1"/>
    <property type="molecule type" value="Genomic_DNA"/>
</dbReference>
<accession>A0A4R3LGV1</accession>
<comment type="caution">
    <text evidence="2">The sequence shown here is derived from an EMBL/GenBank/DDBJ whole genome shotgun (WGS) entry which is preliminary data.</text>
</comment>
<dbReference type="Proteomes" id="UP000315577">
    <property type="component" value="Unassembled WGS sequence"/>
</dbReference>
<reference evidence="3 5" key="2">
    <citation type="submission" date="2019-07" db="EMBL/GenBank/DDBJ databases">
        <title>Tepidimonas ignava SPS-1037 draft genome.</title>
        <authorList>
            <person name="Da Costa M.S."/>
            <person name="Froufe H.J.C."/>
            <person name="Egas C."/>
            <person name="Albuquerque L."/>
        </authorList>
    </citation>
    <scope>NUCLEOTIDE SEQUENCE [LARGE SCALE GENOMIC DNA]</scope>
    <source>
        <strain evidence="3 5">SPS-1037</strain>
    </source>
</reference>
<dbReference type="Proteomes" id="UP000295536">
    <property type="component" value="Unassembled WGS sequence"/>
</dbReference>
<proteinExistence type="predicted"/>
<dbReference type="AlphaFoldDB" id="A0A4R3LGV1"/>